<keyword evidence="4" id="KW-1185">Reference proteome</keyword>
<accession>A0A0P7BLG5</accession>
<feature type="region of interest" description="Disordered" evidence="1">
    <location>
        <begin position="119"/>
        <end position="179"/>
    </location>
</feature>
<proteinExistence type="predicted"/>
<name>A0A0P7BLG5_9HYPO</name>
<gene>
    <name evidence="3" type="ORF">AK830_g5181</name>
</gene>
<evidence type="ECO:0000313" key="4">
    <source>
        <dbReference type="Proteomes" id="UP000050424"/>
    </source>
</evidence>
<evidence type="ECO:0000256" key="1">
    <source>
        <dbReference type="SAM" id="MobiDB-lite"/>
    </source>
</evidence>
<reference evidence="3 4" key="1">
    <citation type="submission" date="2015-09" db="EMBL/GenBank/DDBJ databases">
        <title>Draft genome of a European isolate of the apple canker pathogen Neonectria ditissima.</title>
        <authorList>
            <person name="Gomez-Cortecero A."/>
            <person name="Harrison R.J."/>
            <person name="Armitage A.D."/>
        </authorList>
    </citation>
    <scope>NUCLEOTIDE SEQUENCE [LARGE SCALE GENOMIC DNA]</scope>
    <source>
        <strain evidence="3 4">R09/05</strain>
    </source>
</reference>
<feature type="compositionally biased region" description="Basic and acidic residues" evidence="1">
    <location>
        <begin position="163"/>
        <end position="177"/>
    </location>
</feature>
<comment type="caution">
    <text evidence="3">The sequence shown here is derived from an EMBL/GenBank/DDBJ whole genome shotgun (WGS) entry which is preliminary data.</text>
</comment>
<keyword evidence="2" id="KW-1133">Transmembrane helix</keyword>
<keyword evidence="2" id="KW-0812">Transmembrane</keyword>
<protein>
    <submittedName>
        <fullName evidence="3">Uncharacterized protein</fullName>
    </submittedName>
</protein>
<dbReference type="Proteomes" id="UP000050424">
    <property type="component" value="Unassembled WGS sequence"/>
</dbReference>
<dbReference type="EMBL" id="LKCW01000066">
    <property type="protein sequence ID" value="KPM41384.1"/>
    <property type="molecule type" value="Genomic_DNA"/>
</dbReference>
<feature type="transmembrane region" description="Helical" evidence="2">
    <location>
        <begin position="185"/>
        <end position="213"/>
    </location>
</feature>
<dbReference type="AlphaFoldDB" id="A0A0P7BLG5"/>
<organism evidence="3 4">
    <name type="scientific">Neonectria ditissima</name>
    <dbReference type="NCBI Taxonomy" id="78410"/>
    <lineage>
        <taxon>Eukaryota</taxon>
        <taxon>Fungi</taxon>
        <taxon>Dikarya</taxon>
        <taxon>Ascomycota</taxon>
        <taxon>Pezizomycotina</taxon>
        <taxon>Sordariomycetes</taxon>
        <taxon>Hypocreomycetidae</taxon>
        <taxon>Hypocreales</taxon>
        <taxon>Nectriaceae</taxon>
        <taxon>Neonectria</taxon>
    </lineage>
</organism>
<feature type="transmembrane region" description="Helical" evidence="2">
    <location>
        <begin position="220"/>
        <end position="238"/>
    </location>
</feature>
<evidence type="ECO:0000313" key="3">
    <source>
        <dbReference type="EMBL" id="KPM41384.1"/>
    </source>
</evidence>
<sequence length="239" mass="26420">MELAGAVVTCFTLIAVAEQAKRIDEYGESYLISKARKLNRKAEKLLDSFRRKTSFIRWDEDGQYHRWDKMRKWLKSLRDRTVALIYPCRMEKYLQDMQYYQKQMELVYSCFEAENSNSKHGLKHNDTTNLKQASLQPEAPTPELSRPRLRSPQSSKTAQPQPMEEKSGNPETTEPKGKWASTKGAFVGACVGIIVGVAGGAIIGGVAGVAFGADGGAKTGAVVGGVLGSFVGGFTGWFW</sequence>
<keyword evidence="2" id="KW-0472">Membrane</keyword>
<evidence type="ECO:0000256" key="2">
    <source>
        <dbReference type="SAM" id="Phobius"/>
    </source>
</evidence>